<sequence>MGQIGSEEAANALISCIDSIQFDAIKSAIENIINITHGNIDKVTEKIGKERLTKYIVDIVKHNEFSELIHRFDFIQALSKLNTSDSSTYILKLISDIDPENIELIDISVEALRGLKDEDILIHALKNESNTGIMVSLRVLGYIKSLKSVSHIIGIFDCADRDIKIEIISALADIGGKESLKFLHDMVSFEEGHIRAAAARGLGLIASPDSTDLLLKRIGQEEYHDVTEEIVNALIVINKRNNIPSISEGFISYLTSEKYFVREIMINALTASGNQNASQYIEGMINDENWRVRKACLEAMCVLNSKGLFDGLIAGVSDEKDEVRMVTAKLAAKYSEDRSVDLLISLLSDRNSRIISKSIEGLVLLNAKKAIPYLAELSNGEDTYTGNAAKEAILRVSGKK</sequence>
<dbReference type="Pfam" id="PF13646">
    <property type="entry name" value="HEAT_2"/>
    <property type="match status" value="2"/>
</dbReference>
<evidence type="ECO:0000256" key="1">
    <source>
        <dbReference type="ARBA" id="ARBA00022737"/>
    </source>
</evidence>
<dbReference type="Proteomes" id="UP000034798">
    <property type="component" value="Unassembled WGS sequence"/>
</dbReference>
<evidence type="ECO:0000313" key="2">
    <source>
        <dbReference type="EMBL" id="KKP87591.1"/>
    </source>
</evidence>
<dbReference type="Pfam" id="PF02985">
    <property type="entry name" value="HEAT"/>
    <property type="match status" value="1"/>
</dbReference>
<evidence type="ECO:0000313" key="3">
    <source>
        <dbReference type="Proteomes" id="UP000034798"/>
    </source>
</evidence>
<name>A0A0G0DFW7_9BACT</name>
<dbReference type="GO" id="GO:0019135">
    <property type="term" value="F:deoxyhypusine monooxygenase activity"/>
    <property type="evidence" value="ECO:0007669"/>
    <property type="project" value="TreeGrafter"/>
</dbReference>
<keyword evidence="1" id="KW-0677">Repeat</keyword>
<organism evidence="2 3">
    <name type="scientific">Candidatus Nomurabacteria bacterium GW2011_GWC2_35_8</name>
    <dbReference type="NCBI Taxonomy" id="1618752"/>
    <lineage>
        <taxon>Bacteria</taxon>
        <taxon>Candidatus Nomuraibacteriota</taxon>
    </lineage>
</organism>
<dbReference type="GO" id="GO:0016829">
    <property type="term" value="F:lyase activity"/>
    <property type="evidence" value="ECO:0007669"/>
    <property type="project" value="UniProtKB-KW"/>
</dbReference>
<dbReference type="SUPFAM" id="SSF48371">
    <property type="entry name" value="ARM repeat"/>
    <property type="match status" value="2"/>
</dbReference>
<dbReference type="PANTHER" id="PTHR12697">
    <property type="entry name" value="PBS LYASE HEAT-LIKE PROTEIN"/>
    <property type="match status" value="1"/>
</dbReference>
<dbReference type="InterPro" id="IPR016024">
    <property type="entry name" value="ARM-type_fold"/>
</dbReference>
<accession>A0A0G0DFW7</accession>
<dbReference type="EMBL" id="LBQZ01000045">
    <property type="protein sequence ID" value="KKP87591.1"/>
    <property type="molecule type" value="Genomic_DNA"/>
</dbReference>
<dbReference type="Gene3D" id="1.25.10.10">
    <property type="entry name" value="Leucine-rich Repeat Variant"/>
    <property type="match status" value="2"/>
</dbReference>
<dbReference type="PANTHER" id="PTHR12697:SF20">
    <property type="entry name" value="HEAT REPEAT-CONTAINING PROTEIN 4"/>
    <property type="match status" value="1"/>
</dbReference>
<comment type="caution">
    <text evidence="2">The sequence shown here is derived from an EMBL/GenBank/DDBJ whole genome shotgun (WGS) entry which is preliminary data.</text>
</comment>
<dbReference type="InterPro" id="IPR011989">
    <property type="entry name" value="ARM-like"/>
</dbReference>
<protein>
    <submittedName>
        <fullName evidence="2">PBS lyase HEAT domain protein repeat-containing protein</fullName>
    </submittedName>
</protein>
<dbReference type="InterPro" id="IPR000357">
    <property type="entry name" value="HEAT"/>
</dbReference>
<proteinExistence type="predicted"/>
<dbReference type="AlphaFoldDB" id="A0A0G0DFW7"/>
<gene>
    <name evidence="2" type="ORF">UR91_C0045G0003</name>
</gene>
<reference evidence="2 3" key="1">
    <citation type="journal article" date="2015" name="Nature">
        <title>rRNA introns, odd ribosomes, and small enigmatic genomes across a large radiation of phyla.</title>
        <authorList>
            <person name="Brown C.T."/>
            <person name="Hug L.A."/>
            <person name="Thomas B.C."/>
            <person name="Sharon I."/>
            <person name="Castelle C.J."/>
            <person name="Singh A."/>
            <person name="Wilkins M.J."/>
            <person name="Williams K.H."/>
            <person name="Banfield J.F."/>
        </authorList>
    </citation>
    <scope>NUCLEOTIDE SEQUENCE [LARGE SCALE GENOMIC DNA]</scope>
</reference>
<keyword evidence="2" id="KW-0456">Lyase</keyword>